<dbReference type="PIRSF" id="PIRSF000077">
    <property type="entry name" value="Thioredoxin"/>
    <property type="match status" value="1"/>
</dbReference>
<accession>A0A084G277</accession>
<dbReference type="KEGG" id="sapo:SAPIO_CDS7570"/>
<dbReference type="OMA" id="DFHALWC"/>
<dbReference type="VEuPathDB" id="FungiDB:SAPIO_CDS7570"/>
<dbReference type="GeneID" id="27726642"/>
<evidence type="ECO:0000256" key="5">
    <source>
        <dbReference type="PIRSR" id="PIRSR000077-4"/>
    </source>
</evidence>
<dbReference type="EMBL" id="JOWA01000110">
    <property type="protein sequence ID" value="KEZ41439.1"/>
    <property type="molecule type" value="Genomic_DNA"/>
</dbReference>
<comment type="similarity">
    <text evidence="1 3">Belongs to the thioredoxin family.</text>
</comment>
<keyword evidence="2 5" id="KW-1015">Disulfide bond</keyword>
<dbReference type="PRINTS" id="PR00421">
    <property type="entry name" value="THIOREDOXIN"/>
</dbReference>
<evidence type="ECO:0000256" key="2">
    <source>
        <dbReference type="ARBA" id="ARBA00023157"/>
    </source>
</evidence>
<dbReference type="PANTHER" id="PTHR46115">
    <property type="entry name" value="THIOREDOXIN-LIKE PROTEIN 1"/>
    <property type="match status" value="1"/>
</dbReference>
<dbReference type="OrthoDB" id="10263751at2759"/>
<dbReference type="PROSITE" id="PS00194">
    <property type="entry name" value="THIOREDOXIN_1"/>
    <property type="match status" value="1"/>
</dbReference>
<dbReference type="SUPFAM" id="SSF52833">
    <property type="entry name" value="Thioredoxin-like"/>
    <property type="match status" value="1"/>
</dbReference>
<evidence type="ECO:0000259" key="6">
    <source>
        <dbReference type="PROSITE" id="PS51352"/>
    </source>
</evidence>
<reference evidence="7 8" key="1">
    <citation type="journal article" date="2014" name="Genome Announc.">
        <title>Draft genome sequence of the pathogenic fungus Scedosporium apiospermum.</title>
        <authorList>
            <person name="Vandeputte P."/>
            <person name="Ghamrawi S."/>
            <person name="Rechenmann M."/>
            <person name="Iltis A."/>
            <person name="Giraud S."/>
            <person name="Fleury M."/>
            <person name="Thornton C."/>
            <person name="Delhaes L."/>
            <person name="Meyer W."/>
            <person name="Papon N."/>
            <person name="Bouchara J.P."/>
        </authorList>
    </citation>
    <scope>NUCLEOTIDE SEQUENCE [LARGE SCALE GENOMIC DNA]</scope>
    <source>
        <strain evidence="7 8">IHEM 14462</strain>
    </source>
</reference>
<evidence type="ECO:0000256" key="4">
    <source>
        <dbReference type="PIRSR" id="PIRSR000077-1"/>
    </source>
</evidence>
<dbReference type="Proteomes" id="UP000028545">
    <property type="component" value="Unassembled WGS sequence"/>
</dbReference>
<evidence type="ECO:0000313" key="7">
    <source>
        <dbReference type="EMBL" id="KEZ41439.1"/>
    </source>
</evidence>
<name>A0A084G277_PSEDA</name>
<dbReference type="HOGENOM" id="CLU_090389_14_4_1"/>
<dbReference type="InterPro" id="IPR005746">
    <property type="entry name" value="Thioredoxin"/>
</dbReference>
<protein>
    <recommendedName>
        <fullName evidence="3">Thioredoxin</fullName>
    </recommendedName>
</protein>
<organism evidence="7 8">
    <name type="scientific">Pseudallescheria apiosperma</name>
    <name type="common">Scedosporium apiospermum</name>
    <dbReference type="NCBI Taxonomy" id="563466"/>
    <lineage>
        <taxon>Eukaryota</taxon>
        <taxon>Fungi</taxon>
        <taxon>Dikarya</taxon>
        <taxon>Ascomycota</taxon>
        <taxon>Pezizomycotina</taxon>
        <taxon>Sordariomycetes</taxon>
        <taxon>Hypocreomycetidae</taxon>
        <taxon>Microascales</taxon>
        <taxon>Microascaceae</taxon>
        <taxon>Scedosporium</taxon>
    </lineage>
</organism>
<dbReference type="InterPro" id="IPR017937">
    <property type="entry name" value="Thioredoxin_CS"/>
</dbReference>
<dbReference type="AlphaFoldDB" id="A0A084G277"/>
<sequence>MVVKQIHNKQEWDALVAEGKPVLVDFFAVWCGPCRVISPVFERFSDDATFAGLNFAKIDVDEASDLAQEFGITAMPTFILVKNGVKEGEVRGANPPALQALVQKGAA</sequence>
<feature type="domain" description="Thioredoxin" evidence="6">
    <location>
        <begin position="1"/>
        <end position="107"/>
    </location>
</feature>
<keyword evidence="8" id="KW-1185">Reference proteome</keyword>
<dbReference type="GO" id="GO:0015035">
    <property type="term" value="F:protein-disulfide reductase activity"/>
    <property type="evidence" value="ECO:0007669"/>
    <property type="project" value="InterPro"/>
</dbReference>
<feature type="active site" description="Nucleophile" evidence="4">
    <location>
        <position position="31"/>
    </location>
</feature>
<feature type="site" description="Deprotonates C-terminal active site Cys" evidence="4">
    <location>
        <position position="25"/>
    </location>
</feature>
<evidence type="ECO:0000256" key="1">
    <source>
        <dbReference type="ARBA" id="ARBA00008987"/>
    </source>
</evidence>
<feature type="site" description="Contributes to redox potential value" evidence="4">
    <location>
        <position position="33"/>
    </location>
</feature>
<gene>
    <name evidence="7" type="ORF">SAPIO_CDS7570</name>
</gene>
<comment type="caution">
    <text evidence="7">The sequence shown here is derived from an EMBL/GenBank/DDBJ whole genome shotgun (WGS) entry which is preliminary data.</text>
</comment>
<dbReference type="InterPro" id="IPR036249">
    <property type="entry name" value="Thioredoxin-like_sf"/>
</dbReference>
<dbReference type="Gene3D" id="3.40.30.10">
    <property type="entry name" value="Glutaredoxin"/>
    <property type="match status" value="1"/>
</dbReference>
<proteinExistence type="inferred from homology"/>
<dbReference type="CDD" id="cd02947">
    <property type="entry name" value="TRX_family"/>
    <property type="match status" value="1"/>
</dbReference>
<feature type="disulfide bond" description="Redox-active" evidence="5">
    <location>
        <begin position="31"/>
        <end position="34"/>
    </location>
</feature>
<dbReference type="InterPro" id="IPR013766">
    <property type="entry name" value="Thioredoxin_domain"/>
</dbReference>
<dbReference type="PROSITE" id="PS51352">
    <property type="entry name" value="THIOREDOXIN_2"/>
    <property type="match status" value="1"/>
</dbReference>
<feature type="site" description="Contributes to redox potential value" evidence="4">
    <location>
        <position position="32"/>
    </location>
</feature>
<dbReference type="RefSeq" id="XP_016641238.1">
    <property type="nucleotide sequence ID" value="XM_016789411.1"/>
</dbReference>
<evidence type="ECO:0000313" key="8">
    <source>
        <dbReference type="Proteomes" id="UP000028545"/>
    </source>
</evidence>
<dbReference type="Pfam" id="PF00085">
    <property type="entry name" value="Thioredoxin"/>
    <property type="match status" value="1"/>
</dbReference>
<evidence type="ECO:0000256" key="3">
    <source>
        <dbReference type="PIRNR" id="PIRNR000077"/>
    </source>
</evidence>
<feature type="active site" description="Nucleophile" evidence="4">
    <location>
        <position position="34"/>
    </location>
</feature>
<dbReference type="FunFam" id="3.40.30.10:FF:000245">
    <property type="entry name" value="Thioredoxin"/>
    <property type="match status" value="1"/>
</dbReference>
<keyword evidence="5" id="KW-0676">Redox-active center</keyword>